<keyword evidence="3 5" id="KW-0274">FAD</keyword>
<comment type="caution">
    <text evidence="7">The sequence shown here is derived from an EMBL/GenBank/DDBJ whole genome shotgun (WGS) entry which is preliminary data.</text>
</comment>
<evidence type="ECO:0000259" key="6">
    <source>
        <dbReference type="Pfam" id="PF00890"/>
    </source>
</evidence>
<dbReference type="Proteomes" id="UP000014400">
    <property type="component" value="Unassembled WGS sequence"/>
</dbReference>
<protein>
    <submittedName>
        <fullName evidence="7">Flavocytochrome c</fullName>
    </submittedName>
</protein>
<dbReference type="InterPro" id="IPR003953">
    <property type="entry name" value="FAD-dep_OxRdtase_2_FAD-bd"/>
</dbReference>
<dbReference type="InterPro" id="IPR006311">
    <property type="entry name" value="TAT_signal"/>
</dbReference>
<dbReference type="GO" id="GO:0016491">
    <property type="term" value="F:oxidoreductase activity"/>
    <property type="evidence" value="ECO:0007669"/>
    <property type="project" value="UniProtKB-KW"/>
</dbReference>
<keyword evidence="5" id="KW-0732">Signal</keyword>
<dbReference type="STRING" id="1203554.HMPREF1476_00662"/>
<organism evidence="7 8">
    <name type="scientific">Sutterella wadsworthensis HGA0223</name>
    <dbReference type="NCBI Taxonomy" id="1203554"/>
    <lineage>
        <taxon>Bacteria</taxon>
        <taxon>Pseudomonadati</taxon>
        <taxon>Pseudomonadota</taxon>
        <taxon>Betaproteobacteria</taxon>
        <taxon>Burkholderiales</taxon>
        <taxon>Sutterellaceae</taxon>
        <taxon>Sutterella</taxon>
    </lineage>
</organism>
<feature type="chain" id="PRO_5022250762" evidence="5">
    <location>
        <begin position="31"/>
        <end position="516"/>
    </location>
</feature>
<dbReference type="SUPFAM" id="SSF56425">
    <property type="entry name" value="Succinate dehydrogenase/fumarate reductase flavoprotein, catalytic domain"/>
    <property type="match status" value="1"/>
</dbReference>
<dbReference type="PROSITE" id="PS51318">
    <property type="entry name" value="TAT"/>
    <property type="match status" value="1"/>
</dbReference>
<dbReference type="HOGENOM" id="CLU_011398_4_5_4"/>
<dbReference type="InterPro" id="IPR036188">
    <property type="entry name" value="FAD/NAD-bd_sf"/>
</dbReference>
<feature type="signal peptide" evidence="5">
    <location>
        <begin position="1"/>
        <end position="30"/>
    </location>
</feature>
<evidence type="ECO:0000256" key="3">
    <source>
        <dbReference type="ARBA" id="ARBA00022827"/>
    </source>
</evidence>
<evidence type="ECO:0000256" key="2">
    <source>
        <dbReference type="ARBA" id="ARBA00022630"/>
    </source>
</evidence>
<accession>S3BEW8</accession>
<keyword evidence="2 5" id="KW-0285">Flavoprotein</keyword>
<reference evidence="7 8" key="1">
    <citation type="submission" date="2013-04" db="EMBL/GenBank/DDBJ databases">
        <title>The Genome Sequence of Sutterella wadsworthensis HGA0223.</title>
        <authorList>
            <consortium name="The Broad Institute Genomics Platform"/>
            <person name="Earl A."/>
            <person name="Ward D."/>
            <person name="Feldgarden M."/>
            <person name="Gevers D."/>
            <person name="Schmidt T.M."/>
            <person name="Dover J."/>
            <person name="Dai D."/>
            <person name="Walker B."/>
            <person name="Young S."/>
            <person name="Zeng Q."/>
            <person name="Gargeya S."/>
            <person name="Fitzgerald M."/>
            <person name="Haas B."/>
            <person name="Abouelleil A."/>
            <person name="Allen A.W."/>
            <person name="Alvarado L."/>
            <person name="Arachchi H.M."/>
            <person name="Berlin A.M."/>
            <person name="Chapman S.B."/>
            <person name="Gainer-Dewar J."/>
            <person name="Goldberg J."/>
            <person name="Griggs A."/>
            <person name="Gujja S."/>
            <person name="Hansen M."/>
            <person name="Howarth C."/>
            <person name="Imamovic A."/>
            <person name="Ireland A."/>
            <person name="Larimer J."/>
            <person name="McCowan C."/>
            <person name="Murphy C."/>
            <person name="Pearson M."/>
            <person name="Poon T.W."/>
            <person name="Priest M."/>
            <person name="Roberts A."/>
            <person name="Saif S."/>
            <person name="Shea T."/>
            <person name="Sisk P."/>
            <person name="Sykes S."/>
            <person name="Wortman J."/>
            <person name="Nusbaum C."/>
            <person name="Birren B."/>
        </authorList>
    </citation>
    <scope>NUCLEOTIDE SEQUENCE [LARGE SCALE GENOMIC DNA]</scope>
    <source>
        <strain evidence="7 8">HGA0223</strain>
    </source>
</reference>
<dbReference type="eggNOG" id="COG1053">
    <property type="taxonomic scope" value="Bacteria"/>
</dbReference>
<dbReference type="InterPro" id="IPR050315">
    <property type="entry name" value="FAD-oxidoreductase_2"/>
</dbReference>
<evidence type="ECO:0000313" key="8">
    <source>
        <dbReference type="Proteomes" id="UP000014400"/>
    </source>
</evidence>
<dbReference type="SUPFAM" id="SSF51905">
    <property type="entry name" value="FAD/NAD(P)-binding domain"/>
    <property type="match status" value="1"/>
</dbReference>
<dbReference type="RefSeq" id="WP_016474013.1">
    <property type="nucleotide sequence ID" value="NZ_KE150480.1"/>
</dbReference>
<feature type="domain" description="FAD-dependent oxidoreductase 2 FAD-binding" evidence="6">
    <location>
        <begin position="45"/>
        <end position="497"/>
    </location>
</feature>
<name>S3BEW8_9BURK</name>
<dbReference type="NCBIfam" id="TIGR01813">
    <property type="entry name" value="flavo_cyto_c"/>
    <property type="match status" value="1"/>
</dbReference>
<comment type="similarity">
    <text evidence="5">Belongs to the FAD-dependent oxidoreductase 2 family. FRD/SDH subfamily.</text>
</comment>
<dbReference type="InterPro" id="IPR027477">
    <property type="entry name" value="Succ_DH/fumarate_Rdtase_cat_sf"/>
</dbReference>
<gene>
    <name evidence="7" type="ORF">HMPREF1476_00662</name>
</gene>
<dbReference type="Gene3D" id="3.50.50.60">
    <property type="entry name" value="FAD/NAD(P)-binding domain"/>
    <property type="match status" value="1"/>
</dbReference>
<dbReference type="EMBL" id="ATCF01000012">
    <property type="protein sequence ID" value="EPD99858.1"/>
    <property type="molecule type" value="Genomic_DNA"/>
</dbReference>
<keyword evidence="8" id="KW-1185">Reference proteome</keyword>
<proteinExistence type="inferred from homology"/>
<keyword evidence="4 5" id="KW-0560">Oxidoreductase</keyword>
<comment type="cofactor">
    <cofactor evidence="1">
        <name>FAD</name>
        <dbReference type="ChEBI" id="CHEBI:57692"/>
    </cofactor>
</comment>
<sequence>MSEMNLCRRNLLKAGAAAAAGIMASAAANAGIPAAKVEKYDEEYDVVIIGSGFAGMACALKAGRAGKKVLMLEKMPVVGGNSAICGGNVACPVNPVQKAQGIKDSRELFIADCLKDGLGLNHVELLSKIVDRCNDTIKFVEDCGAEFVPNHMLFEGGHSVPRSYEIKAGTGSGYIHPMYDQIKKLSNVTVKTRAKFDDFIMDGDAVVGVTYREGYRFNAKLQSDDLENKTGKTKTVRAKLGVMLAAGGFSRDIWFRQIQDPRVVPTTDSTNQLGATAGVLVKSLGIGAAPVQLCWLQFLPYTNPREKGFGVSVNFTNHACMDFGIVVDRKTGKRFMDEHAGRKIKSDALFNVIGKDENYPIAIASEEIVKAINPSFVKLPIEMGTVKKFNTLEELADYFKINKAPFLEQVERFNGFVAKQEDPEFHRILKFQNGLNLAKGPYYGIEVAPKIHHTMGGVMINPDSQVISATTHAPIKGLYAGGEITGGVHGASRLGTVAVIDALTFGMIAGEHFAAM</sequence>
<dbReference type="InterPro" id="IPR010960">
    <property type="entry name" value="Flavocytochrome_c"/>
</dbReference>
<dbReference type="PANTHER" id="PTHR43400:SF7">
    <property type="entry name" value="FAD-DEPENDENT OXIDOREDUCTASE 2 FAD BINDING DOMAIN-CONTAINING PROTEIN"/>
    <property type="match status" value="1"/>
</dbReference>
<dbReference type="PANTHER" id="PTHR43400">
    <property type="entry name" value="FUMARATE REDUCTASE"/>
    <property type="match status" value="1"/>
</dbReference>
<dbReference type="PATRIC" id="fig|1203554.3.peg.652"/>
<evidence type="ECO:0000256" key="5">
    <source>
        <dbReference type="RuleBase" id="RU366062"/>
    </source>
</evidence>
<dbReference type="GO" id="GO:0010181">
    <property type="term" value="F:FMN binding"/>
    <property type="evidence" value="ECO:0007669"/>
    <property type="project" value="InterPro"/>
</dbReference>
<evidence type="ECO:0000256" key="1">
    <source>
        <dbReference type="ARBA" id="ARBA00001974"/>
    </source>
</evidence>
<dbReference type="AlphaFoldDB" id="S3BEW8"/>
<dbReference type="Gene3D" id="3.90.700.10">
    <property type="entry name" value="Succinate dehydrogenase/fumarate reductase flavoprotein, catalytic domain"/>
    <property type="match status" value="1"/>
</dbReference>
<evidence type="ECO:0000313" key="7">
    <source>
        <dbReference type="EMBL" id="EPD99858.1"/>
    </source>
</evidence>
<dbReference type="Pfam" id="PF00890">
    <property type="entry name" value="FAD_binding_2"/>
    <property type="match status" value="1"/>
</dbReference>
<evidence type="ECO:0000256" key="4">
    <source>
        <dbReference type="ARBA" id="ARBA00023002"/>
    </source>
</evidence>